<dbReference type="GeneID" id="27219596"/>
<dbReference type="PANTHER" id="PTHR10916">
    <property type="entry name" value="60S RIBOSOMAL PROTEIN L35/50S RIBOSOMAL PROTEIN L29"/>
    <property type="match status" value="1"/>
</dbReference>
<dbReference type="SUPFAM" id="SSF46561">
    <property type="entry name" value="Ribosomal protein L29 (L29p)"/>
    <property type="match status" value="1"/>
</dbReference>
<reference evidence="7" key="2">
    <citation type="submission" date="2017-06" db="EMBL/GenBank/DDBJ databases">
        <title>Structure and comparision analysis of complete mitochondrion ans plastid genome of economic red alga Gracilaaria chilensis.</title>
        <authorList>
            <person name="Liu N."/>
            <person name="Zhang L."/>
            <person name="Liu T."/>
        </authorList>
    </citation>
    <scope>NUCLEOTIDE SEQUENCE</scope>
</reference>
<dbReference type="Pfam" id="PF00831">
    <property type="entry name" value="Ribosomal_L29"/>
    <property type="match status" value="1"/>
</dbReference>
<dbReference type="InterPro" id="IPR001854">
    <property type="entry name" value="Ribosomal_uL29"/>
</dbReference>
<organism evidence="6">
    <name type="scientific">Agarophyton chilense</name>
    <name type="common">Red seaweed</name>
    <name type="synonym">Gracilaria chilensis</name>
    <dbReference type="NCBI Taxonomy" id="2510777"/>
    <lineage>
        <taxon>Eukaryota</taxon>
        <taxon>Rhodophyta</taxon>
        <taxon>Florideophyceae</taxon>
        <taxon>Rhodymeniophycidae</taxon>
        <taxon>Gracilariales</taxon>
        <taxon>Gracilariaceae</taxon>
        <taxon>Agarophyton</taxon>
    </lineage>
</organism>
<dbReference type="InterPro" id="IPR050063">
    <property type="entry name" value="Ribosomal_protein_uL29"/>
</dbReference>
<dbReference type="Gene3D" id="1.10.287.310">
    <property type="match status" value="1"/>
</dbReference>
<gene>
    <name evidence="6" type="primary">rpl29</name>
    <name evidence="6" type="ORF">Gchil_227</name>
</gene>
<keyword evidence="2 6" id="KW-0689">Ribosomal protein</keyword>
<dbReference type="GO" id="GO:0022625">
    <property type="term" value="C:cytosolic large ribosomal subunit"/>
    <property type="evidence" value="ECO:0007669"/>
    <property type="project" value="TreeGrafter"/>
</dbReference>
<dbReference type="GO" id="GO:0003735">
    <property type="term" value="F:structural constituent of ribosome"/>
    <property type="evidence" value="ECO:0007669"/>
    <property type="project" value="InterPro"/>
</dbReference>
<evidence type="ECO:0000313" key="7">
    <source>
        <dbReference type="EMBL" id="ASP44753.1"/>
    </source>
</evidence>
<proteinExistence type="inferred from homology"/>
<sequence>MPLPKIKDIKHFTDKEIKEKIVELKQEIFDLKLKKATRQNVKPHLFKHKKHQLAQLLTIKKESNYV</sequence>
<dbReference type="CDD" id="cd00427">
    <property type="entry name" value="Ribosomal_L29_HIP"/>
    <property type="match status" value="1"/>
</dbReference>
<dbReference type="AlphaFoldDB" id="A0A141SEZ1"/>
<dbReference type="GO" id="GO:0006412">
    <property type="term" value="P:translation"/>
    <property type="evidence" value="ECO:0007669"/>
    <property type="project" value="InterPro"/>
</dbReference>
<reference evidence="6" key="1">
    <citation type="submission" date="2015-07" db="EMBL/GenBank/DDBJ databases">
        <title>Reconstructing the complex evolutionary history of mobile plasmids in red algal genomes.</title>
        <authorList>
            <person name="Lee J."/>
            <person name="Kim K.M."/>
            <person name="Yang E.C."/>
            <person name="Miller K.A."/>
            <person name="Boo S.M."/>
            <person name="Bhattacharya D."/>
            <person name="Yoon H.S."/>
        </authorList>
    </citation>
    <scope>NUCLEOTIDE SEQUENCE</scope>
</reference>
<dbReference type="EMBL" id="KT266788">
    <property type="protein sequence ID" value="AMK96859.1"/>
    <property type="molecule type" value="Genomic_DNA"/>
</dbReference>
<dbReference type="InterPro" id="IPR036049">
    <property type="entry name" value="Ribosomal_uL29_sf"/>
</dbReference>
<evidence type="ECO:0000256" key="2">
    <source>
        <dbReference type="ARBA" id="ARBA00022980"/>
    </source>
</evidence>
<dbReference type="EMBL" id="MF401963">
    <property type="protein sequence ID" value="ASP44753.1"/>
    <property type="molecule type" value="Genomic_DNA"/>
</dbReference>
<evidence type="ECO:0000256" key="5">
    <source>
        <dbReference type="ARBA" id="ARBA00042960"/>
    </source>
</evidence>
<comment type="similarity">
    <text evidence="1">Belongs to the universal ribosomal protein uL29 family.</text>
</comment>
<evidence type="ECO:0000256" key="4">
    <source>
        <dbReference type="ARBA" id="ARBA00040028"/>
    </source>
</evidence>
<geneLocation type="plastid" evidence="6"/>
<dbReference type="HAMAP" id="MF_00374">
    <property type="entry name" value="Ribosomal_uL29"/>
    <property type="match status" value="1"/>
</dbReference>
<evidence type="ECO:0000256" key="3">
    <source>
        <dbReference type="ARBA" id="ARBA00023274"/>
    </source>
</evidence>
<dbReference type="RefSeq" id="YP_009244617.1">
    <property type="nucleotide sequence ID" value="NC_029860.1"/>
</dbReference>
<accession>A0A141SEZ1</accession>
<keyword evidence="6" id="KW-0934">Plastid</keyword>
<name>A0A141SEZ1_AGACH</name>
<keyword evidence="3" id="KW-0687">Ribonucleoprotein</keyword>
<evidence type="ECO:0000313" key="6">
    <source>
        <dbReference type="EMBL" id="AMK96859.1"/>
    </source>
</evidence>
<dbReference type="PANTHER" id="PTHR10916:SF0">
    <property type="entry name" value="LARGE RIBOSOMAL SUBUNIT PROTEIN UL29C"/>
    <property type="match status" value="1"/>
</dbReference>
<protein>
    <recommendedName>
        <fullName evidence="4">Large ribosomal subunit protein uL29c</fullName>
    </recommendedName>
    <alternativeName>
        <fullName evidence="5">50S ribosomal protein L29, chloroplastic</fullName>
    </alternativeName>
</protein>
<dbReference type="NCBIfam" id="TIGR00012">
    <property type="entry name" value="L29"/>
    <property type="match status" value="1"/>
</dbReference>
<evidence type="ECO:0000256" key="1">
    <source>
        <dbReference type="ARBA" id="ARBA00009254"/>
    </source>
</evidence>